<evidence type="ECO:0000256" key="4">
    <source>
        <dbReference type="ARBA" id="ARBA00022475"/>
    </source>
</evidence>
<evidence type="ECO:0000256" key="10">
    <source>
        <dbReference type="ARBA" id="ARBA00034269"/>
    </source>
</evidence>
<dbReference type="GO" id="GO:0015095">
    <property type="term" value="F:magnesium ion transmembrane transporter activity"/>
    <property type="evidence" value="ECO:0007669"/>
    <property type="project" value="UniProtKB-UniRule"/>
</dbReference>
<evidence type="ECO:0000256" key="9">
    <source>
        <dbReference type="ARBA" id="ARBA00023136"/>
    </source>
</evidence>
<reference evidence="13 14" key="1">
    <citation type="submission" date="2016-09" db="EMBL/GenBank/DDBJ databases">
        <title>Complete genome sequence of microbes from the polar regions.</title>
        <authorList>
            <person name="Liao L."/>
            <person name="Chen B."/>
        </authorList>
    </citation>
    <scope>NUCLEOTIDE SEQUENCE [LARGE SCALE GENOMIC DNA]</scope>
    <source>
        <strain evidence="13 14">ZS314</strain>
    </source>
</reference>
<dbReference type="EMBL" id="CP017146">
    <property type="protein sequence ID" value="QHO70711.1"/>
    <property type="molecule type" value="Genomic_DNA"/>
</dbReference>
<keyword evidence="7 12" id="KW-1133">Transmembrane helix</keyword>
<dbReference type="GO" id="GO:0015087">
    <property type="term" value="F:cobalt ion transmembrane transporter activity"/>
    <property type="evidence" value="ECO:0007669"/>
    <property type="project" value="UniProtKB-UniRule"/>
</dbReference>
<keyword evidence="4 12" id="KW-1003">Cell membrane</keyword>
<dbReference type="PANTHER" id="PTHR46494:SF1">
    <property type="entry name" value="CORA FAMILY METAL ION TRANSPORTER (EUROFUNG)"/>
    <property type="match status" value="1"/>
</dbReference>
<dbReference type="GO" id="GO:0000287">
    <property type="term" value="F:magnesium ion binding"/>
    <property type="evidence" value="ECO:0007669"/>
    <property type="project" value="TreeGrafter"/>
</dbReference>
<keyword evidence="6 12" id="KW-0460">Magnesium</keyword>
<evidence type="ECO:0000313" key="13">
    <source>
        <dbReference type="EMBL" id="QHO70711.1"/>
    </source>
</evidence>
<keyword evidence="9 12" id="KW-0472">Membrane</keyword>
<feature type="transmembrane region" description="Helical" evidence="12">
    <location>
        <begin position="319"/>
        <end position="338"/>
    </location>
</feature>
<evidence type="ECO:0000256" key="12">
    <source>
        <dbReference type="RuleBase" id="RU362010"/>
    </source>
</evidence>
<evidence type="ECO:0000256" key="1">
    <source>
        <dbReference type="ARBA" id="ARBA00004651"/>
    </source>
</evidence>
<proteinExistence type="inferred from homology"/>
<dbReference type="PANTHER" id="PTHR46494">
    <property type="entry name" value="CORA FAMILY METAL ION TRANSPORTER (EUROFUNG)"/>
    <property type="match status" value="1"/>
</dbReference>
<dbReference type="InterPro" id="IPR002523">
    <property type="entry name" value="MgTranspt_CorA/ZnTranspt_ZntB"/>
</dbReference>
<protein>
    <recommendedName>
        <fullName evidence="12">Magnesium transport protein CorA</fullName>
    </recommendedName>
</protein>
<keyword evidence="8 12" id="KW-0406">Ion transport</keyword>
<dbReference type="FunFam" id="1.20.58.340:FF:000004">
    <property type="entry name" value="Magnesium transport protein CorA"/>
    <property type="match status" value="1"/>
</dbReference>
<name>A0A7L5ANL7_9MICO</name>
<dbReference type="GO" id="GO:0005886">
    <property type="term" value="C:plasma membrane"/>
    <property type="evidence" value="ECO:0007669"/>
    <property type="project" value="UniProtKB-SubCell"/>
</dbReference>
<feature type="transmembrane region" description="Helical" evidence="12">
    <location>
        <begin position="350"/>
        <end position="370"/>
    </location>
</feature>
<dbReference type="OrthoDB" id="9803416at2"/>
<gene>
    <name evidence="12" type="primary">corA</name>
    <name evidence="13" type="ORF">BHD05_14715</name>
</gene>
<comment type="function">
    <text evidence="11">Mediates influx of magnesium ions. Alternates between open and closed states. Activated by low cytoplasmic Mg(2+) levels. Inactive when cytoplasmic Mg(2+) levels are high.</text>
</comment>
<evidence type="ECO:0000256" key="7">
    <source>
        <dbReference type="ARBA" id="ARBA00022989"/>
    </source>
</evidence>
<dbReference type="InterPro" id="IPR045861">
    <property type="entry name" value="CorA_cytoplasmic_dom"/>
</dbReference>
<dbReference type="GO" id="GO:0050897">
    <property type="term" value="F:cobalt ion binding"/>
    <property type="evidence" value="ECO:0007669"/>
    <property type="project" value="TreeGrafter"/>
</dbReference>
<evidence type="ECO:0000256" key="8">
    <source>
        <dbReference type="ARBA" id="ARBA00023065"/>
    </source>
</evidence>
<keyword evidence="5 12" id="KW-0812">Transmembrane</keyword>
<evidence type="ECO:0000256" key="2">
    <source>
        <dbReference type="ARBA" id="ARBA00009765"/>
    </source>
</evidence>
<evidence type="ECO:0000256" key="3">
    <source>
        <dbReference type="ARBA" id="ARBA00022448"/>
    </source>
</evidence>
<dbReference type="Gene3D" id="1.20.58.340">
    <property type="entry name" value="Magnesium transport protein CorA, transmembrane region"/>
    <property type="match status" value="2"/>
</dbReference>
<keyword evidence="14" id="KW-1185">Reference proteome</keyword>
<organism evidence="13 14">
    <name type="scientific">Marisediminicola antarctica</name>
    <dbReference type="NCBI Taxonomy" id="674079"/>
    <lineage>
        <taxon>Bacteria</taxon>
        <taxon>Bacillati</taxon>
        <taxon>Actinomycetota</taxon>
        <taxon>Actinomycetes</taxon>
        <taxon>Micrococcales</taxon>
        <taxon>Microbacteriaceae</taxon>
        <taxon>Marisediminicola</taxon>
    </lineage>
</organism>
<keyword evidence="3 12" id="KW-0813">Transport</keyword>
<dbReference type="NCBIfam" id="TIGR00383">
    <property type="entry name" value="corA"/>
    <property type="match status" value="1"/>
</dbReference>
<dbReference type="AlphaFoldDB" id="A0A7L5ANL7"/>
<accession>A0A7L5ANL7</accession>
<dbReference type="Proteomes" id="UP000464507">
    <property type="component" value="Chromosome"/>
</dbReference>
<evidence type="ECO:0000256" key="6">
    <source>
        <dbReference type="ARBA" id="ARBA00022842"/>
    </source>
</evidence>
<evidence type="ECO:0000256" key="11">
    <source>
        <dbReference type="ARBA" id="ARBA00045497"/>
    </source>
</evidence>
<dbReference type="InterPro" id="IPR045863">
    <property type="entry name" value="CorA_TM1_TM2"/>
</dbReference>
<evidence type="ECO:0000256" key="5">
    <source>
        <dbReference type="ARBA" id="ARBA00022692"/>
    </source>
</evidence>
<dbReference type="RefSeq" id="WP_161887105.1">
    <property type="nucleotide sequence ID" value="NZ_CP017146.1"/>
</dbReference>
<dbReference type="SUPFAM" id="SSF144083">
    <property type="entry name" value="Magnesium transport protein CorA, transmembrane region"/>
    <property type="match status" value="1"/>
</dbReference>
<dbReference type="Pfam" id="PF01544">
    <property type="entry name" value="CorA"/>
    <property type="match status" value="1"/>
</dbReference>
<comment type="subcellular location">
    <subcellularLocation>
        <location evidence="1">Cell membrane</location>
        <topology evidence="1">Multi-pass membrane protein</topology>
    </subcellularLocation>
    <subcellularLocation>
        <location evidence="12">Membrane</location>
        <topology evidence="12">Multi-pass membrane protein</topology>
    </subcellularLocation>
</comment>
<comment type="similarity">
    <text evidence="2 12">Belongs to the CorA metal ion transporter (MIT) (TC 1.A.35) family.</text>
</comment>
<dbReference type="KEGG" id="mant:BHD05_14715"/>
<evidence type="ECO:0000313" key="14">
    <source>
        <dbReference type="Proteomes" id="UP000464507"/>
    </source>
</evidence>
<sequence>MASDFLKRFRGFGPARKSTEDQPEPVQVAATAPELRASHVVDNAVYLDGVRIASPSTVHETVVELDRKPRSLGWVGLYRPDAAELHELARQFGLHELTLEDAINARQRPKVERYDGITFLVLKAARYVDETETVEFGELHLFVGPNFVITLRHAEAPDLRSVRSRLEADPELLARGTDAILYGILDAVVDGYRPVVEGLENDIAEIEAQVFDGHRNVSRRIYELTREVIEFQLAVLPLADLLDTVKETFDQNTDDPALRQYLRDVADHVARVSERVDRFRQLLRDILTVNATLVAQRQNDEMQRVGIASNLQADQTRKISGWAAILFAPSLIGSLYGMNFRYMPELEWYYGYPFAIALMLAVSGALYVIFRGRDWI</sequence>
<dbReference type="InterPro" id="IPR004488">
    <property type="entry name" value="Mg/Co-transport_prot_CorA"/>
</dbReference>
<comment type="catalytic activity">
    <reaction evidence="10">
        <text>Mg(2+)(in) = Mg(2+)(out)</text>
        <dbReference type="Rhea" id="RHEA:29827"/>
        <dbReference type="ChEBI" id="CHEBI:18420"/>
    </reaction>
</comment>
<dbReference type="Gene3D" id="3.30.460.20">
    <property type="entry name" value="CorA soluble domain-like"/>
    <property type="match status" value="1"/>
</dbReference>
<dbReference type="SUPFAM" id="SSF143865">
    <property type="entry name" value="CorA soluble domain-like"/>
    <property type="match status" value="1"/>
</dbReference>
<dbReference type="CDD" id="cd12830">
    <property type="entry name" value="MtCorA-like"/>
    <property type="match status" value="1"/>
</dbReference>